<keyword evidence="3" id="KW-1185">Reference proteome</keyword>
<evidence type="ECO:0000313" key="3">
    <source>
        <dbReference type="Proteomes" id="UP000008820"/>
    </source>
</evidence>
<dbReference type="EnsemblMetazoa" id="AAEL027701-RA">
    <property type="protein sequence ID" value="AAEL027701-PA"/>
    <property type="gene ID" value="AAEL027701"/>
</dbReference>
<name>A0A6I8U5S6_AEDAE</name>
<evidence type="ECO:0000313" key="2">
    <source>
        <dbReference type="EnsemblMetazoa" id="AAEL027701-PA"/>
    </source>
</evidence>
<dbReference type="OrthoDB" id="7737695at2759"/>
<reference evidence="2 3" key="1">
    <citation type="submission" date="2017-06" db="EMBL/GenBank/DDBJ databases">
        <title>Aedes aegypti genome working group (AGWG) sequencing and assembly.</title>
        <authorList>
            <consortium name="Aedes aegypti Genome Working Group (AGWG)"/>
            <person name="Matthews B.J."/>
        </authorList>
    </citation>
    <scope>NUCLEOTIDE SEQUENCE [LARGE SCALE GENOMIC DNA]</scope>
    <source>
        <strain evidence="2 3">LVP_AGWG</strain>
    </source>
</reference>
<proteinExistence type="predicted"/>
<protein>
    <submittedName>
        <fullName evidence="2">Uncharacterized protein</fullName>
    </submittedName>
</protein>
<dbReference type="AlphaFoldDB" id="A0A6I8U5S6"/>
<feature type="region of interest" description="Disordered" evidence="1">
    <location>
        <begin position="67"/>
        <end position="100"/>
    </location>
</feature>
<dbReference type="Proteomes" id="UP000008820">
    <property type="component" value="Chromosome 3"/>
</dbReference>
<organism evidence="2 3">
    <name type="scientific">Aedes aegypti</name>
    <name type="common">Yellowfever mosquito</name>
    <name type="synonym">Culex aegypti</name>
    <dbReference type="NCBI Taxonomy" id="7159"/>
    <lineage>
        <taxon>Eukaryota</taxon>
        <taxon>Metazoa</taxon>
        <taxon>Ecdysozoa</taxon>
        <taxon>Arthropoda</taxon>
        <taxon>Hexapoda</taxon>
        <taxon>Insecta</taxon>
        <taxon>Pterygota</taxon>
        <taxon>Neoptera</taxon>
        <taxon>Endopterygota</taxon>
        <taxon>Diptera</taxon>
        <taxon>Nematocera</taxon>
        <taxon>Culicoidea</taxon>
        <taxon>Culicidae</taxon>
        <taxon>Culicinae</taxon>
        <taxon>Aedini</taxon>
        <taxon>Aedes</taxon>
        <taxon>Stegomyia</taxon>
    </lineage>
</organism>
<dbReference type="InParanoid" id="A0A6I8U5S6"/>
<evidence type="ECO:0000256" key="1">
    <source>
        <dbReference type="SAM" id="MobiDB-lite"/>
    </source>
</evidence>
<accession>A0A6I8U5S6</accession>
<reference evidence="2" key="2">
    <citation type="submission" date="2020-05" db="UniProtKB">
        <authorList>
            <consortium name="EnsemblMetazoa"/>
        </authorList>
    </citation>
    <scope>IDENTIFICATION</scope>
    <source>
        <strain evidence="2">LVP_AGWG</strain>
    </source>
</reference>
<feature type="compositionally biased region" description="Polar residues" evidence="1">
    <location>
        <begin position="67"/>
        <end position="76"/>
    </location>
</feature>
<sequence length="210" mass="24820">MPRDDGAEESRKKTILYKDDVNLPNDRRPKRVIISKSRYKLYEPPQRSNFSVCLDNIKRERQSISAVANQPTTSGRTPFRKPERGSDEFPQPGPSMFTSFARPQSSMVLTERRKLYFKDALVEYKRRRSTAPRRIKIIKVYAPLNWEEAFEESVKKHTPSISIENPWRQPRLQWLQDLESEPLKLPRDHDEPETPCCPLLMFTFRKRKSN</sequence>
<gene>
    <name evidence="2" type="primary">110678019</name>
</gene>